<evidence type="ECO:0000313" key="2">
    <source>
        <dbReference type="Proteomes" id="UP000627538"/>
    </source>
</evidence>
<dbReference type="Proteomes" id="UP000627538">
    <property type="component" value="Unassembled WGS sequence"/>
</dbReference>
<dbReference type="AlphaFoldDB" id="A0A8I0KV13"/>
<dbReference type="PIRSF" id="PIRSF033563">
    <property type="entry name" value="UCP033563"/>
    <property type="match status" value="1"/>
</dbReference>
<gene>
    <name evidence="1" type="ORF">H8R10_08500</name>
</gene>
<keyword evidence="2" id="KW-1185">Reference proteome</keyword>
<dbReference type="EMBL" id="JACRUO010000003">
    <property type="protein sequence ID" value="MBD3690263.1"/>
    <property type="molecule type" value="Genomic_DNA"/>
</dbReference>
<dbReference type="InterPro" id="IPR008323">
    <property type="entry name" value="UCP033563"/>
</dbReference>
<dbReference type="PANTHER" id="PTHR36454:SF1">
    <property type="entry name" value="DUF1015 DOMAIN-CONTAINING PROTEIN"/>
    <property type="match status" value="1"/>
</dbReference>
<protein>
    <submittedName>
        <fullName evidence="1">DUF1015 domain-containing protein</fullName>
    </submittedName>
</protein>
<proteinExistence type="predicted"/>
<reference evidence="1 2" key="1">
    <citation type="submission" date="2020-08" db="EMBL/GenBank/DDBJ databases">
        <title>Winkia gen. nov., sp. nov., isolated from faeces of the Anser albifrons in China.</title>
        <authorList>
            <person name="Liu Q."/>
        </authorList>
    </citation>
    <scope>NUCLEOTIDE SEQUENCE [LARGE SCALE GENOMIC DNA]</scope>
    <source>
        <strain evidence="1 2">C62</strain>
    </source>
</reference>
<dbReference type="RefSeq" id="WP_191072369.1">
    <property type="nucleotide sequence ID" value="NZ_CP060506.1"/>
</dbReference>
<dbReference type="Pfam" id="PF06245">
    <property type="entry name" value="DUF1015"/>
    <property type="match status" value="1"/>
</dbReference>
<name>A0A8I0KV13_9ACTO</name>
<accession>A0A8I0KV13</accession>
<comment type="caution">
    <text evidence="1">The sequence shown here is derived from an EMBL/GenBank/DDBJ whole genome shotgun (WGS) entry which is preliminary data.</text>
</comment>
<sequence>MSVFAPFRAVRPAPGLAEQMVSLPYDVVSREEATALGAANPYSYLHVVRADGDVAPEIDMHAPAVHAQARETWRRWLAESILVLDDAPTYTIYREHQDGRSQVGIVGCASIDEYLDGTIARHEVTLVEKERDRITHFDTVDAHTEPIWLAHRPSPALAAIIDRYVRDAADVDVADPQGVRHELWRVSDADDIAAIREAFAALDRLYIADGHHRAASAVKVGLERRARGAGAGPHDYVLAVACAGDQLHIMDYNRVVTDLGDLDACGLVAAAREAGFRVTASADPVRPRAPREFGMYVGGTWYVLTAPATPDREGADDLDVSLLHDLLLEPVLGIVDPRTDSRIDFVGGIRGLAPLVAAADASGGAAFTIPPVTMETIMTIADRGEIMPPKSTWFEPKLGSGLFAHALDDVTTA</sequence>
<dbReference type="PANTHER" id="PTHR36454">
    <property type="entry name" value="LMO2823 PROTEIN"/>
    <property type="match status" value="1"/>
</dbReference>
<organism evidence="1 2">
    <name type="scientific">Nanchangia anserum</name>
    <dbReference type="NCBI Taxonomy" id="2692125"/>
    <lineage>
        <taxon>Bacteria</taxon>
        <taxon>Bacillati</taxon>
        <taxon>Actinomycetota</taxon>
        <taxon>Actinomycetes</taxon>
        <taxon>Actinomycetales</taxon>
        <taxon>Actinomycetaceae</taxon>
        <taxon>Nanchangia</taxon>
    </lineage>
</organism>
<evidence type="ECO:0000313" key="1">
    <source>
        <dbReference type="EMBL" id="MBD3690263.1"/>
    </source>
</evidence>